<dbReference type="AlphaFoldDB" id="A0A136A0Z7"/>
<dbReference type="STRING" id="1799789.AX660_11815"/>
<feature type="domain" description="TonB-dependent receptor plug" evidence="7">
    <location>
        <begin position="81"/>
        <end position="185"/>
    </location>
</feature>
<comment type="caution">
    <text evidence="8">The sequence shown here is derived from an EMBL/GenBank/DDBJ whole genome shotgun (WGS) entry which is preliminary data.</text>
</comment>
<dbReference type="Proteomes" id="UP000070299">
    <property type="component" value="Unassembled WGS sequence"/>
</dbReference>
<dbReference type="Pfam" id="PF07715">
    <property type="entry name" value="Plug"/>
    <property type="match status" value="1"/>
</dbReference>
<feature type="signal peptide" evidence="5">
    <location>
        <begin position="1"/>
        <end position="25"/>
    </location>
</feature>
<evidence type="ECO:0000256" key="4">
    <source>
        <dbReference type="RuleBase" id="RU003357"/>
    </source>
</evidence>
<gene>
    <name evidence="8" type="ORF">AX660_11815</name>
</gene>
<keyword evidence="5" id="KW-0732">Signal</keyword>
<keyword evidence="3" id="KW-0998">Cell outer membrane</keyword>
<dbReference type="PANTHER" id="PTHR40980:SF3">
    <property type="entry name" value="TONB-DEPENDENT RECEPTOR-LIKE BETA-BARREL DOMAIN-CONTAINING PROTEIN"/>
    <property type="match status" value="1"/>
</dbReference>
<dbReference type="InterPro" id="IPR037066">
    <property type="entry name" value="Plug_dom_sf"/>
</dbReference>
<dbReference type="InterPro" id="IPR012910">
    <property type="entry name" value="Plug_dom"/>
</dbReference>
<comment type="similarity">
    <text evidence="4">Belongs to the TonB-dependent receptor family.</text>
</comment>
<name>A0A136A0Z7_9ALTE</name>
<keyword evidence="9" id="KW-1185">Reference proteome</keyword>
<dbReference type="InterPro" id="IPR010104">
    <property type="entry name" value="TonB_rcpt_bac"/>
</dbReference>
<keyword evidence="2 4" id="KW-0472">Membrane</keyword>
<feature type="domain" description="TonB-dependent receptor-like beta-barrel" evidence="6">
    <location>
        <begin position="771"/>
        <end position="1165"/>
    </location>
</feature>
<evidence type="ECO:0000313" key="9">
    <source>
        <dbReference type="Proteomes" id="UP000070299"/>
    </source>
</evidence>
<evidence type="ECO:0000256" key="2">
    <source>
        <dbReference type="ARBA" id="ARBA00023136"/>
    </source>
</evidence>
<dbReference type="InterPro" id="IPR036942">
    <property type="entry name" value="Beta-barrel_TonB_sf"/>
</dbReference>
<dbReference type="Gene3D" id="2.40.170.20">
    <property type="entry name" value="TonB-dependent receptor, beta-barrel domain"/>
    <property type="match status" value="1"/>
</dbReference>
<reference evidence="9" key="1">
    <citation type="submission" date="2016-02" db="EMBL/GenBank/DDBJ databases">
        <authorList>
            <person name="Schultz-Johansen M."/>
            <person name="Glaring M.A."/>
            <person name="Bech P.K."/>
            <person name="Stougaard P."/>
        </authorList>
    </citation>
    <scope>NUCLEOTIDE SEQUENCE [LARGE SCALE GENOMIC DNA]</scope>
    <source>
        <strain evidence="9">S66</strain>
    </source>
</reference>
<dbReference type="OrthoDB" id="8727862at2"/>
<accession>A0A136A0Z7</accession>
<keyword evidence="8" id="KW-0675">Receptor</keyword>
<evidence type="ECO:0000259" key="7">
    <source>
        <dbReference type="Pfam" id="PF07715"/>
    </source>
</evidence>
<evidence type="ECO:0000256" key="3">
    <source>
        <dbReference type="ARBA" id="ARBA00023237"/>
    </source>
</evidence>
<dbReference type="NCBIfam" id="TIGR01782">
    <property type="entry name" value="TonB-Xanth-Caul"/>
    <property type="match status" value="1"/>
</dbReference>
<dbReference type="PANTHER" id="PTHR40980">
    <property type="entry name" value="PLUG DOMAIN-CONTAINING PROTEIN"/>
    <property type="match status" value="1"/>
</dbReference>
<evidence type="ECO:0000313" key="8">
    <source>
        <dbReference type="EMBL" id="KXI28873.1"/>
    </source>
</evidence>
<protein>
    <submittedName>
        <fullName evidence="8">TonB-dependent receptor</fullName>
    </submittedName>
</protein>
<organism evidence="8 9">
    <name type="scientific">Paraglaciecola hydrolytica</name>
    <dbReference type="NCBI Taxonomy" id="1799789"/>
    <lineage>
        <taxon>Bacteria</taxon>
        <taxon>Pseudomonadati</taxon>
        <taxon>Pseudomonadota</taxon>
        <taxon>Gammaproteobacteria</taxon>
        <taxon>Alteromonadales</taxon>
        <taxon>Alteromonadaceae</taxon>
        <taxon>Paraglaciecola</taxon>
    </lineage>
</organism>
<comment type="subcellular location">
    <subcellularLocation>
        <location evidence="1 4">Cell outer membrane</location>
    </subcellularLocation>
</comment>
<evidence type="ECO:0000256" key="1">
    <source>
        <dbReference type="ARBA" id="ARBA00004442"/>
    </source>
</evidence>
<dbReference type="InterPro" id="IPR000531">
    <property type="entry name" value="Beta-barrel_TonB"/>
</dbReference>
<dbReference type="SUPFAM" id="SSF56935">
    <property type="entry name" value="Porins"/>
    <property type="match status" value="1"/>
</dbReference>
<evidence type="ECO:0000259" key="6">
    <source>
        <dbReference type="Pfam" id="PF00593"/>
    </source>
</evidence>
<sequence length="1221" mass="133679">MKSSFKLNAISIAVLSSFMAYPAMAQETSVNDAKLVEKQIAENKANQTAAVDDELEIIEVTGFRGSLQKALNAKRFSENVSDSIHAEDVGKSTDQNIADALSRVTGISIQSENGEGTRISVRGTGPSMNQIQVNGVSLTSGLSGDGSNPTASQSVDLSSFSSDILSSIDVIKTSSADQDEGSLGATVVLRTVKPLQLRDARRSLNIEGRFDEYSGENTERITGSFADKYLDDTLGFVITVSKDTQKTRQDRLNTNWVTAAIPIVDLYSSSGRTAHDIASGKAIRILGEGQTTADLLNWDPDTQIAHDGPLDVTARNFTDISTSSDIRERFSVSAGIEWQPTSATNIQFDVTHTKQDVETDYHNFRLNFAALTGVSGADPVTDWNGVDLETNTLEQSYSRKSGGFFNRTQGLRELNTDVASLEIKHDITDTLRMGFVAGISKTTDKTKNHVGLTTATWGTLGNTVIEAVPMEDIEPIGHDCSGSNGDCSFTLGTKPAIFDPFDGSVSYVSSSFNPFDLEANHLGGLTFRNNDQSDTNKSLHLDFEWDLDRYNITSIEFGAKYAKRVKDVYTQNQTVNTGTALVDNITPDVNYATVGMQSIGVIDMLSGEAFPYDNFGEDLVSDRSNAYFGGWPMLDAEKAIAEFSGRDPSTVGVSKNNLGTRNIETETNALYGKVNFEGFDGRLTGNVGLRYIKDTNTANGYGGITYYRPPHLLDPYNLLIERGLGDIEGSPACPTALMGIDPSTGLPDTRWEPQNSDQLSNCFAWALTHGYDYNNDATTPYVDGQWVLPGGVDTNRLVYIDYSTTPPTVQQLIDLPNQITDVNGNLVNASALTHRQFANVGEIWPFLDRSTSFVGPNGDQDSSYIRQAPTSGTAKHSLLLPSLNLNYAINEEMIGRFAVSKTMTRPEFDSLNPRLQMDENVWGPAASGVAGNVNLKPLKSKNLDLSFEWYFDASGMLSTALFYKKMTDFPETVVTTFNYLDVRSEYDLQSANLLLDYDENRVPGDADNCMPHRYVGGFGASSWKIECHKAEIAIEKNGQGADVRGIEIGYTQNYTFLPGIWSGLGMSVNYTYQQSEKEIEEVGTTGVFTKPLPQAYTPEQSANSTIFYEKYGLTLRLAHRYASEQLINDGLHGGAIWQEATSNLDFSSSYQINKNLSVSFQAINLTDEVIRNYYTTYNKPNEAGDIVLDEGNALDGNVPTNRTAAVFKNGRQFRIGLRGSF</sequence>
<proteinExistence type="inferred from homology"/>
<dbReference type="Pfam" id="PF00593">
    <property type="entry name" value="TonB_dep_Rec_b-barrel"/>
    <property type="match status" value="1"/>
</dbReference>
<evidence type="ECO:0000256" key="5">
    <source>
        <dbReference type="SAM" id="SignalP"/>
    </source>
</evidence>
<dbReference type="RefSeq" id="WP_068375710.1">
    <property type="nucleotide sequence ID" value="NZ_LSNE01000005.1"/>
</dbReference>
<keyword evidence="4" id="KW-0798">TonB box</keyword>
<dbReference type="Gene3D" id="2.170.130.10">
    <property type="entry name" value="TonB-dependent receptor, plug domain"/>
    <property type="match status" value="1"/>
</dbReference>
<dbReference type="EMBL" id="LSNE01000005">
    <property type="protein sequence ID" value="KXI28873.1"/>
    <property type="molecule type" value="Genomic_DNA"/>
</dbReference>
<dbReference type="GO" id="GO:0009279">
    <property type="term" value="C:cell outer membrane"/>
    <property type="evidence" value="ECO:0007669"/>
    <property type="project" value="UniProtKB-SubCell"/>
</dbReference>
<feature type="chain" id="PRO_5007469371" evidence="5">
    <location>
        <begin position="26"/>
        <end position="1221"/>
    </location>
</feature>